<comment type="caution">
    <text evidence="1">The sequence shown here is derived from an EMBL/GenBank/DDBJ whole genome shotgun (WGS) entry which is preliminary data.</text>
</comment>
<evidence type="ECO:0000313" key="1">
    <source>
        <dbReference type="EMBL" id="KKK88605.1"/>
    </source>
</evidence>
<dbReference type="EMBL" id="LAZR01049877">
    <property type="protein sequence ID" value="KKK88605.1"/>
    <property type="molecule type" value="Genomic_DNA"/>
</dbReference>
<name>A0A0F8ZRH8_9ZZZZ</name>
<proteinExistence type="predicted"/>
<gene>
    <name evidence="1" type="ORF">LCGC14_2741450</name>
</gene>
<protein>
    <submittedName>
        <fullName evidence="1">Uncharacterized protein</fullName>
    </submittedName>
</protein>
<feature type="non-terminal residue" evidence="1">
    <location>
        <position position="1"/>
    </location>
</feature>
<reference evidence="1" key="1">
    <citation type="journal article" date="2015" name="Nature">
        <title>Complex archaea that bridge the gap between prokaryotes and eukaryotes.</title>
        <authorList>
            <person name="Spang A."/>
            <person name="Saw J.H."/>
            <person name="Jorgensen S.L."/>
            <person name="Zaremba-Niedzwiedzka K."/>
            <person name="Martijn J."/>
            <person name="Lind A.E."/>
            <person name="van Eijk R."/>
            <person name="Schleper C."/>
            <person name="Guy L."/>
            <person name="Ettema T.J."/>
        </authorList>
    </citation>
    <scope>NUCLEOTIDE SEQUENCE</scope>
</reference>
<accession>A0A0F8ZRH8</accession>
<organism evidence="1">
    <name type="scientific">marine sediment metagenome</name>
    <dbReference type="NCBI Taxonomy" id="412755"/>
    <lineage>
        <taxon>unclassified sequences</taxon>
        <taxon>metagenomes</taxon>
        <taxon>ecological metagenomes</taxon>
    </lineage>
</organism>
<dbReference type="AlphaFoldDB" id="A0A0F8ZRH8"/>
<sequence length="57" mass="6398">TRIIRHFEGRIEVIGDTLPNALKDKDDEFLDALPSLITKGGDVMRYSPPPEEMVETA</sequence>